<name>A0A644YT47_9ZZZZ</name>
<keyword evidence="1" id="KW-0378">Hydrolase</keyword>
<dbReference type="EMBL" id="VSSQ01005964">
    <property type="protein sequence ID" value="MPM31051.1"/>
    <property type="molecule type" value="Genomic_DNA"/>
</dbReference>
<dbReference type="Gene3D" id="3.30.70.1210">
    <property type="entry name" value="Crispr-associated protein, domain 2"/>
    <property type="match status" value="1"/>
</dbReference>
<dbReference type="SUPFAM" id="SSF117987">
    <property type="entry name" value="CRISPR-associated protein"/>
    <property type="match status" value="2"/>
</dbReference>
<gene>
    <name evidence="1" type="primary">casE</name>
    <name evidence="1" type="ORF">SDC9_77604</name>
</gene>
<accession>A0A644YT47</accession>
<reference evidence="1" key="1">
    <citation type="submission" date="2019-08" db="EMBL/GenBank/DDBJ databases">
        <authorList>
            <person name="Kucharzyk K."/>
            <person name="Murdoch R.W."/>
            <person name="Higgins S."/>
            <person name="Loffler F."/>
        </authorList>
    </citation>
    <scope>NUCLEOTIDE SEQUENCE</scope>
</reference>
<dbReference type="Gene3D" id="3.30.70.1200">
    <property type="entry name" value="Crispr-associated protein, domain 1"/>
    <property type="match status" value="1"/>
</dbReference>
<dbReference type="Pfam" id="PF08798">
    <property type="entry name" value="CRISPR_assoc"/>
    <property type="match status" value="1"/>
</dbReference>
<dbReference type="NCBIfam" id="TIGR01907">
    <property type="entry name" value="casE_Cse3"/>
    <property type="match status" value="1"/>
</dbReference>
<protein>
    <submittedName>
        <fullName evidence="1">CRISPR system Cascade subunit CasE</fullName>
        <ecNumber evidence="1">3.1.-.-</ecNumber>
    </submittedName>
</protein>
<proteinExistence type="predicted"/>
<sequence length="228" mass="25943">MYFSRIRRPISSALSEGNLPIQAGNIYEEHKFVWGLFPFDKEAERDFLYRRFDAEGFQQFFVVSNRKPLESLNSWEIAIKSYKPKIVIGTQLHFNLRVNPVVTKMPEGPGSKKRKREDVYMDALAKNKTVPEAERSTNAEILQACAFQWLSERSEQNGFAVSKGSVIVEGYQRFEITTKKDTNKITMGVIDYSGILTVTDSGLFNRTLCQGLGKSKSFGCGLMMIKKV</sequence>
<dbReference type="AlphaFoldDB" id="A0A644YT47"/>
<organism evidence="1">
    <name type="scientific">bioreactor metagenome</name>
    <dbReference type="NCBI Taxonomy" id="1076179"/>
    <lineage>
        <taxon>unclassified sequences</taxon>
        <taxon>metagenomes</taxon>
        <taxon>ecological metagenomes</taxon>
    </lineage>
</organism>
<dbReference type="GO" id="GO:0016787">
    <property type="term" value="F:hydrolase activity"/>
    <property type="evidence" value="ECO:0007669"/>
    <property type="project" value="UniProtKB-KW"/>
</dbReference>
<comment type="caution">
    <text evidence="1">The sequence shown here is derived from an EMBL/GenBank/DDBJ whole genome shotgun (WGS) entry which is preliminary data.</text>
</comment>
<evidence type="ECO:0000313" key="1">
    <source>
        <dbReference type="EMBL" id="MPM31051.1"/>
    </source>
</evidence>
<dbReference type="InterPro" id="IPR010179">
    <property type="entry name" value="CRISPR-assoc_prot_Cse3"/>
</dbReference>
<dbReference type="SMART" id="SM01101">
    <property type="entry name" value="CRISPR_assoc"/>
    <property type="match status" value="1"/>
</dbReference>
<dbReference type="CDD" id="cd09727">
    <property type="entry name" value="Cas6_I-E"/>
    <property type="match status" value="1"/>
</dbReference>
<dbReference type="EC" id="3.1.-.-" evidence="1"/>